<dbReference type="EMBL" id="JAVRDO010000002">
    <property type="protein sequence ID" value="MDX9686056.1"/>
    <property type="molecule type" value="Genomic_DNA"/>
</dbReference>
<dbReference type="InterPro" id="IPR011922">
    <property type="entry name" value="Cell_div_FtsL"/>
</dbReference>
<dbReference type="GO" id="GO:0032153">
    <property type="term" value="C:cell division site"/>
    <property type="evidence" value="ECO:0007669"/>
    <property type="project" value="UniProtKB-UniRule"/>
</dbReference>
<dbReference type="EMBL" id="FOYD01000012">
    <property type="protein sequence ID" value="SFQ87992.1"/>
    <property type="molecule type" value="Genomic_DNA"/>
</dbReference>
<comment type="subunit">
    <text evidence="8">Part of a complex composed of FtsB, FtsL and FtsQ.</text>
</comment>
<dbReference type="NCBIfam" id="TIGR02209">
    <property type="entry name" value="ftsL_broad"/>
    <property type="match status" value="1"/>
</dbReference>
<evidence type="ECO:0000256" key="7">
    <source>
        <dbReference type="ARBA" id="ARBA00023306"/>
    </source>
</evidence>
<protein>
    <recommendedName>
        <fullName evidence="8 9">Cell division protein FtsL</fullName>
    </recommendedName>
</protein>
<dbReference type="Pfam" id="PF04999">
    <property type="entry name" value="FtsL"/>
    <property type="match status" value="1"/>
</dbReference>
<accession>A0A1I6C479</accession>
<dbReference type="Proteomes" id="UP001281217">
    <property type="component" value="Unassembled WGS sequence"/>
</dbReference>
<name>A0A1I6C479_9GAMM</name>
<keyword evidence="8" id="KW-0997">Cell inner membrane</keyword>
<evidence type="ECO:0000256" key="1">
    <source>
        <dbReference type="ARBA" id="ARBA00004401"/>
    </source>
</evidence>
<keyword evidence="7 8" id="KW-0131">Cell cycle</keyword>
<evidence type="ECO:0000256" key="4">
    <source>
        <dbReference type="ARBA" id="ARBA00022692"/>
    </source>
</evidence>
<proteinExistence type="inferred from homology"/>
<keyword evidence="4 8" id="KW-0812">Transmembrane</keyword>
<evidence type="ECO:0000313" key="12">
    <source>
        <dbReference type="Proteomes" id="UP000242815"/>
    </source>
</evidence>
<comment type="similarity">
    <text evidence="8">Belongs to the FtsL family.</text>
</comment>
<evidence type="ECO:0000256" key="8">
    <source>
        <dbReference type="HAMAP-Rule" id="MF_00910"/>
    </source>
</evidence>
<feature type="transmembrane region" description="Helical" evidence="8">
    <location>
        <begin position="20"/>
        <end position="39"/>
    </location>
</feature>
<evidence type="ECO:0000313" key="13">
    <source>
        <dbReference type="Proteomes" id="UP001281217"/>
    </source>
</evidence>
<dbReference type="OrthoDB" id="5298556at2"/>
<dbReference type="STRING" id="1002526.SAMN05216578_11255"/>
<reference evidence="10" key="3">
    <citation type="submission" date="2024-05" db="EMBL/GenBank/DDBJ databases">
        <authorList>
            <person name="de Witt J."/>
        </authorList>
    </citation>
    <scope>NUCLEOTIDE SEQUENCE</scope>
    <source>
        <strain evidence="10">FZJ</strain>
    </source>
</reference>
<dbReference type="Proteomes" id="UP000242815">
    <property type="component" value="Unassembled WGS sequence"/>
</dbReference>
<dbReference type="AlphaFoldDB" id="A0A1I6C479"/>
<keyword evidence="5 8" id="KW-1133">Transmembrane helix</keyword>
<dbReference type="GO" id="GO:0043093">
    <property type="term" value="P:FtsZ-dependent cytokinesis"/>
    <property type="evidence" value="ECO:0007669"/>
    <property type="project" value="UniProtKB-UniRule"/>
</dbReference>
<organism evidence="11 12">
    <name type="scientific">Halopseudomonas formosensis</name>
    <dbReference type="NCBI Taxonomy" id="1002526"/>
    <lineage>
        <taxon>Bacteria</taxon>
        <taxon>Pseudomonadati</taxon>
        <taxon>Pseudomonadota</taxon>
        <taxon>Gammaproteobacteria</taxon>
        <taxon>Pseudomonadales</taxon>
        <taxon>Pseudomonadaceae</taxon>
        <taxon>Halopseudomonas</taxon>
    </lineage>
</organism>
<gene>
    <name evidence="8 10" type="primary">ftsL</name>
    <name evidence="10" type="ORF">RED13_000435</name>
    <name evidence="11" type="ORF">SAMN05216578_11255</name>
</gene>
<dbReference type="PANTHER" id="PTHR37479">
    <property type="entry name" value="CELL DIVISION PROTEIN FTSL"/>
    <property type="match status" value="1"/>
</dbReference>
<evidence type="ECO:0000313" key="10">
    <source>
        <dbReference type="EMBL" id="MDX9686056.1"/>
    </source>
</evidence>
<dbReference type="HAMAP" id="MF_00910">
    <property type="entry name" value="FtsL"/>
    <property type="match status" value="1"/>
</dbReference>
<sequence>MSTPNAANTARAGLPAGSGWLLLIWGLTLVTALAVPYSAHWSRQLLNELAGEMQQREKAQAEWGRLVLEQSTWTAHSRVESIATRQLGMRVPEPSEVILVRP</sequence>
<dbReference type="RefSeq" id="WP_090540546.1">
    <property type="nucleotide sequence ID" value="NZ_FOYD01000012.1"/>
</dbReference>
<comment type="subcellular location">
    <subcellularLocation>
        <location evidence="8">Cell inner membrane</location>
        <topology evidence="8">Single-pass type II membrane protein</topology>
    </subcellularLocation>
    <subcellularLocation>
        <location evidence="1">Cell membrane</location>
        <topology evidence="1">Single-pass type II membrane protein</topology>
    </subcellularLocation>
    <text evidence="8">Localizes to the division septum where it forms a ring structure.</text>
</comment>
<reference evidence="13" key="2">
    <citation type="submission" date="2023-07" db="EMBL/GenBank/DDBJ databases">
        <authorList>
            <person name="de Witt J."/>
        </authorList>
    </citation>
    <scope>NUCLEOTIDE SEQUENCE [LARGE SCALE GENOMIC DNA]</scope>
    <source>
        <strain evidence="13">FZJ</strain>
    </source>
</reference>
<keyword evidence="2 8" id="KW-1003">Cell membrane</keyword>
<evidence type="ECO:0000256" key="3">
    <source>
        <dbReference type="ARBA" id="ARBA00022618"/>
    </source>
</evidence>
<evidence type="ECO:0000256" key="5">
    <source>
        <dbReference type="ARBA" id="ARBA00022989"/>
    </source>
</evidence>
<evidence type="ECO:0000256" key="6">
    <source>
        <dbReference type="ARBA" id="ARBA00023136"/>
    </source>
</evidence>
<reference evidence="11 12" key="1">
    <citation type="submission" date="2016-10" db="EMBL/GenBank/DDBJ databases">
        <authorList>
            <person name="de Groot N.N."/>
        </authorList>
    </citation>
    <scope>NUCLEOTIDE SEQUENCE [LARGE SCALE GENOMIC DNA]</scope>
    <source>
        <strain evidence="11 12">JCM 18415</strain>
    </source>
</reference>
<keyword evidence="3 8" id="KW-0132">Cell division</keyword>
<dbReference type="GO" id="GO:0005886">
    <property type="term" value="C:plasma membrane"/>
    <property type="evidence" value="ECO:0007669"/>
    <property type="project" value="UniProtKB-SubCell"/>
</dbReference>
<keyword evidence="6 8" id="KW-0472">Membrane</keyword>
<dbReference type="PANTHER" id="PTHR37479:SF1">
    <property type="entry name" value="CELL DIVISION PROTEIN FTSL"/>
    <property type="match status" value="1"/>
</dbReference>
<evidence type="ECO:0000313" key="11">
    <source>
        <dbReference type="EMBL" id="SFQ87992.1"/>
    </source>
</evidence>
<comment type="function">
    <text evidence="8">Essential cell division protein. May link together the upstream cell division proteins, which are predominantly cytoplasmic, with the downstream cell division proteins, which are predominantly periplasmic.</text>
</comment>
<evidence type="ECO:0000256" key="2">
    <source>
        <dbReference type="ARBA" id="ARBA00022475"/>
    </source>
</evidence>
<keyword evidence="13" id="KW-1185">Reference proteome</keyword>
<evidence type="ECO:0000256" key="9">
    <source>
        <dbReference type="NCBIfam" id="TIGR02209"/>
    </source>
</evidence>